<feature type="chain" id="PRO_5045590941" description="Thioredoxin domain-containing protein" evidence="2">
    <location>
        <begin position="22"/>
        <end position="608"/>
    </location>
</feature>
<keyword evidence="4" id="KW-1185">Reference proteome</keyword>
<dbReference type="SUPFAM" id="SSF52833">
    <property type="entry name" value="Thioredoxin-like"/>
    <property type="match status" value="1"/>
</dbReference>
<evidence type="ECO:0000256" key="2">
    <source>
        <dbReference type="SAM" id="SignalP"/>
    </source>
</evidence>
<sequence length="608" mass="67618">MTRAITFTIALLVSGAAAIAAERDPRPELVIWHSESCPECRRLVHDVRRVPGFARLLQTRFRLHWVNRDHHPKEAQTRGVTRLPTFEVWVHREAPPGVAAGYCDPSALLRQLELLRSRAASPAASPPTHREDSTSGPEAAPLPAPDRELSCPAPSPLPGAVTTLQEDVEAILQQLEGQQERWQRSQNALLQGVQKAFDASIAKLPRPQPLDPILEELRAQRMQQEVAATPQRSSESIDANFPPDVATPFPRRLDEARALLELRQAEGRVPLLDALRGMFLDDEREKILASEDAEAKRVIHELMGAIDDRIDEVAPLVHKDRVMRVNQNVGSPTSPPNDDLQREVEAMRAVAEATATLTADEFTRVVEWLVARRKKQDASEGRVPMPIGDPGKEQFRRAIVTLRNLHIAAALSPLFTMRNELIANDELSDRGGFDDPTRDHLIQHLVHCDRWRRRVTHNPDQVDLGDKIEKAIDTKQQIDIGENPFGGDDVQNQSGGLIDLPFALDGTDPDIPLTSSLQLKSTHSIVLLGAIDKAIVAWTRLNSRDRTRFITSYDSMRIYGHYQEILGYLTAFGGDKNRVDVAQVLPTDEPLGPDDSPNRKGESTGPAS</sequence>
<feature type="region of interest" description="Disordered" evidence="1">
    <location>
        <begin position="118"/>
        <end position="160"/>
    </location>
</feature>
<gene>
    <name evidence="3" type="ORF">SCF082_LOCUS5769</name>
</gene>
<feature type="signal peptide" evidence="2">
    <location>
        <begin position="1"/>
        <end position="21"/>
    </location>
</feature>
<comment type="caution">
    <text evidence="3">The sequence shown here is derived from an EMBL/GenBank/DDBJ whole genome shotgun (WGS) entry which is preliminary data.</text>
</comment>
<reference evidence="3 4" key="1">
    <citation type="submission" date="2024-02" db="EMBL/GenBank/DDBJ databases">
        <authorList>
            <person name="Chen Y."/>
            <person name="Shah S."/>
            <person name="Dougan E. K."/>
            <person name="Thang M."/>
            <person name="Chan C."/>
        </authorList>
    </citation>
    <scope>NUCLEOTIDE SEQUENCE [LARGE SCALE GENOMIC DNA]</scope>
</reference>
<protein>
    <recommendedName>
        <fullName evidence="5">Thioredoxin domain-containing protein</fullName>
    </recommendedName>
</protein>
<feature type="region of interest" description="Disordered" evidence="1">
    <location>
        <begin position="586"/>
        <end position="608"/>
    </location>
</feature>
<accession>A0ABP0IBK7</accession>
<dbReference type="Proteomes" id="UP001642464">
    <property type="component" value="Unassembled WGS sequence"/>
</dbReference>
<evidence type="ECO:0008006" key="5">
    <source>
        <dbReference type="Google" id="ProtNLM"/>
    </source>
</evidence>
<proteinExistence type="predicted"/>
<keyword evidence="2" id="KW-0732">Signal</keyword>
<organism evidence="3 4">
    <name type="scientific">Durusdinium trenchii</name>
    <dbReference type="NCBI Taxonomy" id="1381693"/>
    <lineage>
        <taxon>Eukaryota</taxon>
        <taxon>Sar</taxon>
        <taxon>Alveolata</taxon>
        <taxon>Dinophyceae</taxon>
        <taxon>Suessiales</taxon>
        <taxon>Symbiodiniaceae</taxon>
        <taxon>Durusdinium</taxon>
    </lineage>
</organism>
<evidence type="ECO:0000313" key="4">
    <source>
        <dbReference type="Proteomes" id="UP001642464"/>
    </source>
</evidence>
<evidence type="ECO:0000313" key="3">
    <source>
        <dbReference type="EMBL" id="CAK8998763.1"/>
    </source>
</evidence>
<dbReference type="EMBL" id="CAXAMM010003145">
    <property type="protein sequence ID" value="CAK8998763.1"/>
    <property type="molecule type" value="Genomic_DNA"/>
</dbReference>
<dbReference type="InterPro" id="IPR036249">
    <property type="entry name" value="Thioredoxin-like_sf"/>
</dbReference>
<name>A0ABP0IBK7_9DINO</name>
<evidence type="ECO:0000256" key="1">
    <source>
        <dbReference type="SAM" id="MobiDB-lite"/>
    </source>
</evidence>
<feature type="compositionally biased region" description="Low complexity" evidence="1">
    <location>
        <begin position="118"/>
        <end position="127"/>
    </location>
</feature>